<sequence>MAKAYYSSRREGHIPGLRLPQSVWVALRAQGIMHIDWLRAVADQLHLLPGIGRKSAQLVREELVRIAAPEKQSPSR</sequence>
<protein>
    <recommendedName>
        <fullName evidence="3">Helix-hairpin-helix domain-containing protein</fullName>
    </recommendedName>
</protein>
<evidence type="ECO:0008006" key="3">
    <source>
        <dbReference type="Google" id="ProtNLM"/>
    </source>
</evidence>
<keyword evidence="2" id="KW-1185">Reference proteome</keyword>
<name>A0A0H1R7X6_9HYPH</name>
<reference evidence="1 2" key="1">
    <citation type="submission" date="2015-05" db="EMBL/GenBank/DDBJ databases">
        <title>Draft genome sequence of Microvirga vignae strain BR3299, a novel nitrogen fixing bacteria isolated from Brazil semi-aired region.</title>
        <authorList>
            <person name="Zilli J.E."/>
            <person name="Passos S.R."/>
            <person name="Leite J."/>
            <person name="Baldani J.I."/>
            <person name="Xavier G.R."/>
            <person name="Rumjaneck N.G."/>
            <person name="Simoes-Araujo J.L."/>
        </authorList>
    </citation>
    <scope>NUCLEOTIDE SEQUENCE [LARGE SCALE GENOMIC DNA]</scope>
    <source>
        <strain evidence="1 2">BR3299</strain>
    </source>
</reference>
<comment type="caution">
    <text evidence="1">The sequence shown here is derived from an EMBL/GenBank/DDBJ whole genome shotgun (WGS) entry which is preliminary data.</text>
</comment>
<gene>
    <name evidence="1" type="ORF">AA309_20845</name>
</gene>
<dbReference type="PATRIC" id="fig|1225564.3.peg.5499"/>
<dbReference type="AlphaFoldDB" id="A0A0H1R7X6"/>
<evidence type="ECO:0000313" key="2">
    <source>
        <dbReference type="Proteomes" id="UP000035489"/>
    </source>
</evidence>
<accession>A0A0H1R7X6</accession>
<dbReference type="EMBL" id="LCYG01000056">
    <property type="protein sequence ID" value="KLK91310.1"/>
    <property type="molecule type" value="Genomic_DNA"/>
</dbReference>
<organism evidence="1 2">
    <name type="scientific">Microvirga vignae</name>
    <dbReference type="NCBI Taxonomy" id="1225564"/>
    <lineage>
        <taxon>Bacteria</taxon>
        <taxon>Pseudomonadati</taxon>
        <taxon>Pseudomonadota</taxon>
        <taxon>Alphaproteobacteria</taxon>
        <taxon>Hyphomicrobiales</taxon>
        <taxon>Methylobacteriaceae</taxon>
        <taxon>Microvirga</taxon>
    </lineage>
</organism>
<proteinExistence type="predicted"/>
<dbReference type="Proteomes" id="UP000035489">
    <property type="component" value="Unassembled WGS sequence"/>
</dbReference>
<evidence type="ECO:0000313" key="1">
    <source>
        <dbReference type="EMBL" id="KLK91310.1"/>
    </source>
</evidence>